<dbReference type="InterPro" id="IPR023346">
    <property type="entry name" value="Lysozyme-like_dom_sf"/>
</dbReference>
<gene>
    <name evidence="4" type="ORF">HY730_08685</name>
</gene>
<reference evidence="4" key="1">
    <citation type="submission" date="2020-07" db="EMBL/GenBank/DDBJ databases">
        <title>Huge and variable diversity of episymbiotic CPR bacteria and DPANN archaea in groundwater ecosystems.</title>
        <authorList>
            <person name="He C.Y."/>
            <person name="Keren R."/>
            <person name="Whittaker M."/>
            <person name="Farag I.F."/>
            <person name="Doudna J."/>
            <person name="Cate J.H.D."/>
            <person name="Banfield J.F."/>
        </authorList>
    </citation>
    <scope>NUCLEOTIDE SEQUENCE</scope>
    <source>
        <strain evidence="4">NC_groundwater_1482_Ag_S-0.65um_47_24</strain>
    </source>
</reference>
<evidence type="ECO:0000256" key="2">
    <source>
        <dbReference type="SAM" id="MobiDB-lite"/>
    </source>
</evidence>
<dbReference type="Gene3D" id="1.10.530.10">
    <property type="match status" value="1"/>
</dbReference>
<dbReference type="GO" id="GO:0008933">
    <property type="term" value="F:peptidoglycan lytic transglycosylase activity"/>
    <property type="evidence" value="ECO:0007669"/>
    <property type="project" value="InterPro"/>
</dbReference>
<dbReference type="AlphaFoldDB" id="A0A933GPT4"/>
<evidence type="ECO:0000313" key="5">
    <source>
        <dbReference type="Proteomes" id="UP000772181"/>
    </source>
</evidence>
<protein>
    <submittedName>
        <fullName evidence="4">Lytic transglycosylase domain-containing protein</fullName>
    </submittedName>
</protein>
<dbReference type="SUPFAM" id="SSF53955">
    <property type="entry name" value="Lysozyme-like"/>
    <property type="match status" value="1"/>
</dbReference>
<organism evidence="4 5">
    <name type="scientific">Tectimicrobiota bacterium</name>
    <dbReference type="NCBI Taxonomy" id="2528274"/>
    <lineage>
        <taxon>Bacteria</taxon>
        <taxon>Pseudomonadati</taxon>
        <taxon>Nitrospinota/Tectimicrobiota group</taxon>
        <taxon>Candidatus Tectimicrobiota</taxon>
    </lineage>
</organism>
<dbReference type="Proteomes" id="UP000772181">
    <property type="component" value="Unassembled WGS sequence"/>
</dbReference>
<accession>A0A933GPT4</accession>
<dbReference type="GO" id="GO:0000270">
    <property type="term" value="P:peptidoglycan metabolic process"/>
    <property type="evidence" value="ECO:0007669"/>
    <property type="project" value="InterPro"/>
</dbReference>
<evidence type="ECO:0000256" key="1">
    <source>
        <dbReference type="ARBA" id="ARBA00007734"/>
    </source>
</evidence>
<dbReference type="GO" id="GO:0016020">
    <property type="term" value="C:membrane"/>
    <property type="evidence" value="ECO:0007669"/>
    <property type="project" value="InterPro"/>
</dbReference>
<dbReference type="Pfam" id="PF01464">
    <property type="entry name" value="SLT"/>
    <property type="match status" value="1"/>
</dbReference>
<dbReference type="PANTHER" id="PTHR37423:SF2">
    <property type="entry name" value="MEMBRANE-BOUND LYTIC MUREIN TRANSGLYCOSYLASE C"/>
    <property type="match status" value="1"/>
</dbReference>
<feature type="region of interest" description="Disordered" evidence="2">
    <location>
        <begin position="217"/>
        <end position="252"/>
    </location>
</feature>
<dbReference type="EMBL" id="JACQWF010000381">
    <property type="protein sequence ID" value="MBI4596435.1"/>
    <property type="molecule type" value="Genomic_DNA"/>
</dbReference>
<comment type="similarity">
    <text evidence="1">Belongs to the transglycosylase Slt family.</text>
</comment>
<dbReference type="CDD" id="cd00254">
    <property type="entry name" value="LT-like"/>
    <property type="match status" value="1"/>
</dbReference>
<feature type="compositionally biased region" description="Low complexity" evidence="2">
    <location>
        <begin position="217"/>
        <end position="239"/>
    </location>
</feature>
<name>A0A933GPT4_UNCTE</name>
<sequence>MSIFTPLVVSEGGEIYRYVTPDGIVVYTNWPPLYPPAKKESSFKSAVYSIQTPKEKNNFSKPPAEYFTLIREIANNYGVDPNLIHAIIRVESNFDPGAVSPKGAMGIMQLMPDTARSNKVNNPFSPIQNVDGGTRHFRYLLNSYKHDLDLALAAYNAGEGAVNKYGGVPPYRETKDFITKVKSLYHSQAKIKGTELYVVKVDGVYLITDSPTYTLPTSISIPPSTKSKSSGKSSGLTSPDGKEKGAVSRPVP</sequence>
<comment type="caution">
    <text evidence="4">The sequence shown here is derived from an EMBL/GenBank/DDBJ whole genome shotgun (WGS) entry which is preliminary data.</text>
</comment>
<evidence type="ECO:0000313" key="4">
    <source>
        <dbReference type="EMBL" id="MBI4596435.1"/>
    </source>
</evidence>
<dbReference type="InterPro" id="IPR000189">
    <property type="entry name" value="Transglyc_AS"/>
</dbReference>
<dbReference type="InterPro" id="IPR008258">
    <property type="entry name" value="Transglycosylase_SLT_dom_1"/>
</dbReference>
<feature type="domain" description="Transglycosylase SLT" evidence="3">
    <location>
        <begin position="69"/>
        <end position="172"/>
    </location>
</feature>
<evidence type="ECO:0000259" key="3">
    <source>
        <dbReference type="Pfam" id="PF01464"/>
    </source>
</evidence>
<dbReference type="PANTHER" id="PTHR37423">
    <property type="entry name" value="SOLUBLE LYTIC MUREIN TRANSGLYCOSYLASE-RELATED"/>
    <property type="match status" value="1"/>
</dbReference>
<dbReference type="PROSITE" id="PS00922">
    <property type="entry name" value="TRANSGLYCOSYLASE"/>
    <property type="match status" value="1"/>
</dbReference>
<proteinExistence type="inferred from homology"/>